<dbReference type="Proteomes" id="UP000324324">
    <property type="component" value="Unassembled WGS sequence"/>
</dbReference>
<keyword evidence="2 3" id="KW-0238">DNA-binding</keyword>
<dbReference type="InterPro" id="IPR022169">
    <property type="entry name" value="DUF3701"/>
</dbReference>
<dbReference type="InterPro" id="IPR044068">
    <property type="entry name" value="CB"/>
</dbReference>
<keyword evidence="1" id="KW-0229">DNA integration</keyword>
<dbReference type="PROSITE" id="PS51900">
    <property type="entry name" value="CB"/>
    <property type="match status" value="1"/>
</dbReference>
<dbReference type="RefSeq" id="WP_150082291.1">
    <property type="nucleotide sequence ID" value="NZ_VWRN01000016.1"/>
</dbReference>
<keyword evidence="6" id="KW-1185">Reference proteome</keyword>
<evidence type="ECO:0000256" key="3">
    <source>
        <dbReference type="PROSITE-ProRule" id="PRU01248"/>
    </source>
</evidence>
<dbReference type="GO" id="GO:0015074">
    <property type="term" value="P:DNA integration"/>
    <property type="evidence" value="ECO:0007669"/>
    <property type="project" value="UniProtKB-KW"/>
</dbReference>
<evidence type="ECO:0000313" key="6">
    <source>
        <dbReference type="Proteomes" id="UP000324324"/>
    </source>
</evidence>
<dbReference type="GO" id="GO:0003677">
    <property type="term" value="F:DNA binding"/>
    <property type="evidence" value="ECO:0007669"/>
    <property type="project" value="UniProtKB-UniRule"/>
</dbReference>
<reference evidence="5 6" key="1">
    <citation type="submission" date="2019-09" db="EMBL/GenBank/DDBJ databases">
        <title>Isolation of a novel species in the genus Cupriavidus from patients with sepsis using whole genome sequencing.</title>
        <authorList>
            <person name="Kweon O.J."/>
            <person name="Lee M.-K."/>
        </authorList>
    </citation>
    <scope>NUCLEOTIDE SEQUENCE [LARGE SCALE GENOMIC DNA]</scope>
    <source>
        <strain evidence="5 6">MKL-01</strain>
    </source>
</reference>
<name>A0A5M8B1P0_9BURK</name>
<accession>A0A5M8B1P0</accession>
<comment type="caution">
    <text evidence="5">The sequence shown here is derived from an EMBL/GenBank/DDBJ whole genome shotgun (WGS) entry which is preliminary data.</text>
</comment>
<dbReference type="InterPro" id="IPR010998">
    <property type="entry name" value="Integrase_recombinase_N"/>
</dbReference>
<protein>
    <submittedName>
        <fullName evidence="5">Recombinase XerD</fullName>
    </submittedName>
</protein>
<feature type="domain" description="Core-binding (CB)" evidence="4">
    <location>
        <begin position="231"/>
        <end position="335"/>
    </location>
</feature>
<proteinExistence type="predicted"/>
<dbReference type="EMBL" id="VWRN01000016">
    <property type="protein sequence ID" value="KAA6129738.1"/>
    <property type="molecule type" value="Genomic_DNA"/>
</dbReference>
<dbReference type="AlphaFoldDB" id="A0A5M8B1P0"/>
<evidence type="ECO:0000313" key="5">
    <source>
        <dbReference type="EMBL" id="KAA6129738.1"/>
    </source>
</evidence>
<evidence type="ECO:0000259" key="4">
    <source>
        <dbReference type="PROSITE" id="PS51900"/>
    </source>
</evidence>
<evidence type="ECO:0000256" key="1">
    <source>
        <dbReference type="ARBA" id="ARBA00022908"/>
    </source>
</evidence>
<dbReference type="Gene3D" id="1.10.150.130">
    <property type="match status" value="1"/>
</dbReference>
<evidence type="ECO:0000256" key="2">
    <source>
        <dbReference type="ARBA" id="ARBA00023125"/>
    </source>
</evidence>
<gene>
    <name evidence="5" type="ORF">F1599_04165</name>
</gene>
<organism evidence="5 6">
    <name type="scientific">Cupriavidus cauae</name>
    <dbReference type="NCBI Taxonomy" id="2608999"/>
    <lineage>
        <taxon>Bacteria</taxon>
        <taxon>Pseudomonadati</taxon>
        <taxon>Pseudomonadota</taxon>
        <taxon>Betaproteobacteria</taxon>
        <taxon>Burkholderiales</taxon>
        <taxon>Burkholderiaceae</taxon>
        <taxon>Cupriavidus</taxon>
    </lineage>
</organism>
<sequence>MSVRDDTLDPSKLTRTEFAVVRAYAQGMAAVDIANRYLLDPDEEEALTEHQAVQRILRLRDRLVQFALQNNRPDIAAMFDSLKGRSNVAMDRRVDALSSLERLSPGRPALDHAVSLWFGPSLSRRLAAGGIERIGDLVERVNRRGAAWWRGVPRLGAKSADVVRHWLERQRDTLRASDGGPVLGPQVGALVAPSQRPRMSPAPLDERLAAPVPLEYMLCTALNGDWRAVLGEELQLVRQWLEGKRHGSHTWASYRREAERLLLWAARRRQPLRGMNAVDLSAYWDFLADPQPASFWQGPAGPRDRMPWRPFEGGLRDSSRQAAMRVIRALFGWLRQRGVLAHHPFDGFAIPPAAAALHDDRPSDKADGELEDQAADQADGLAGLAGHRETAPGLAAGAGTSVAAFRRWLDGSDGTPIWRAANAAAYLIGDCGMRIGEAVLVTGGHLRLGDGSRCLVRPRFDRGGSGIVMSDPEPGRIEKRFATLSDDAWNALSLHWADRGLAADGLPHAAPLLGPLMLPPTSRGQAKRASQPLAGYSPSGLDRLLRAAWRDFVALPEHAEHRDLRFTPRMLVRRHAGQP</sequence>
<dbReference type="Pfam" id="PF12482">
    <property type="entry name" value="DUF3701"/>
    <property type="match status" value="1"/>
</dbReference>